<dbReference type="EMBL" id="CP001720">
    <property type="protein sequence ID" value="ACV64920.1"/>
    <property type="molecule type" value="Genomic_DNA"/>
</dbReference>
<organism evidence="1 2">
    <name type="scientific">Desulfofarcimen acetoxidans (strain ATCC 49208 / DSM 771 / KCTC 5769 / VKM B-1644 / 5575)</name>
    <name type="common">Desulfotomaculum acetoxidans</name>
    <dbReference type="NCBI Taxonomy" id="485916"/>
    <lineage>
        <taxon>Bacteria</taxon>
        <taxon>Bacillati</taxon>
        <taxon>Bacillota</taxon>
        <taxon>Clostridia</taxon>
        <taxon>Eubacteriales</taxon>
        <taxon>Peptococcaceae</taxon>
        <taxon>Desulfofarcimen</taxon>
    </lineage>
</organism>
<dbReference type="Proteomes" id="UP000002217">
    <property type="component" value="Chromosome"/>
</dbReference>
<protein>
    <submittedName>
        <fullName evidence="1">Uncharacterized protein</fullName>
    </submittedName>
</protein>
<dbReference type="STRING" id="485916.Dtox_4253"/>
<dbReference type="RefSeq" id="WP_015759590.1">
    <property type="nucleotide sequence ID" value="NC_013216.1"/>
</dbReference>
<evidence type="ECO:0000313" key="2">
    <source>
        <dbReference type="Proteomes" id="UP000002217"/>
    </source>
</evidence>
<dbReference type="eggNOG" id="ENOG502ZUID">
    <property type="taxonomic scope" value="Bacteria"/>
</dbReference>
<evidence type="ECO:0000313" key="1">
    <source>
        <dbReference type="EMBL" id="ACV64920.1"/>
    </source>
</evidence>
<accession>C8VZH5</accession>
<reference evidence="1 2" key="1">
    <citation type="journal article" date="2009" name="Stand. Genomic Sci.">
        <title>Complete genome sequence of Desulfotomaculum acetoxidans type strain (5575).</title>
        <authorList>
            <person name="Spring S."/>
            <person name="Lapidus A."/>
            <person name="Schroder M."/>
            <person name="Gleim D."/>
            <person name="Sims D."/>
            <person name="Meincke L."/>
            <person name="Glavina Del Rio T."/>
            <person name="Tice H."/>
            <person name="Copeland A."/>
            <person name="Cheng J.F."/>
            <person name="Lucas S."/>
            <person name="Chen F."/>
            <person name="Nolan M."/>
            <person name="Bruce D."/>
            <person name="Goodwin L."/>
            <person name="Pitluck S."/>
            <person name="Ivanova N."/>
            <person name="Mavromatis K."/>
            <person name="Mikhailova N."/>
            <person name="Pati A."/>
            <person name="Chen A."/>
            <person name="Palaniappan K."/>
            <person name="Land M."/>
            <person name="Hauser L."/>
            <person name="Chang Y.J."/>
            <person name="Jeffries C.D."/>
            <person name="Chain P."/>
            <person name="Saunders E."/>
            <person name="Brettin T."/>
            <person name="Detter J.C."/>
            <person name="Goker M."/>
            <person name="Bristow J."/>
            <person name="Eisen J.A."/>
            <person name="Markowitz V."/>
            <person name="Hugenholtz P."/>
            <person name="Kyrpides N.C."/>
            <person name="Klenk H.P."/>
            <person name="Han C."/>
        </authorList>
    </citation>
    <scope>NUCLEOTIDE SEQUENCE [LARGE SCALE GENOMIC DNA]</scope>
    <source>
        <strain evidence="2">ATCC 49208 / DSM 771 / VKM B-1644</strain>
    </source>
</reference>
<dbReference type="AlphaFoldDB" id="C8VZH5"/>
<dbReference type="KEGG" id="dae:Dtox_4253"/>
<proteinExistence type="predicted"/>
<keyword evidence="2" id="KW-1185">Reference proteome</keyword>
<name>C8VZH5_DESAS</name>
<dbReference type="OrthoDB" id="2679015at2"/>
<sequence>MFTNYTLQTLANTLDKLAVSADYTIGGVTRPAKIRRSIVSGTTVRKHIYLTQNDPTGTVTRARLLGSDGQVVAQRTDPQLHEAGKGLLLEFRFTITEEV</sequence>
<gene>
    <name evidence="1" type="ordered locus">Dtox_4253</name>
</gene>
<dbReference type="HOGENOM" id="CLU_2315690_0_0_9"/>